<dbReference type="KEGG" id="scp:HMPREF0833_10722"/>
<evidence type="ECO:0000256" key="1">
    <source>
        <dbReference type="ARBA" id="ARBA00003238"/>
    </source>
</evidence>
<comment type="function">
    <text evidence="1">May bind long-chain fatty acids, such as palmitate, and may play a role in lipid transport or fatty acid metabolism.</text>
</comment>
<dbReference type="PANTHER" id="PTHR33434">
    <property type="entry name" value="DEGV DOMAIN-CONTAINING PROTEIN DR_1986-RELATED"/>
    <property type="match status" value="1"/>
</dbReference>
<organism evidence="3 4">
    <name type="scientific">Streptococcus parasanguinis (strain ATCC 15912 / DSM 6778 / CIP 104372 / LMG 14537)</name>
    <dbReference type="NCBI Taxonomy" id="760570"/>
    <lineage>
        <taxon>Bacteria</taxon>
        <taxon>Bacillati</taxon>
        <taxon>Bacillota</taxon>
        <taxon>Bacilli</taxon>
        <taxon>Lactobacillales</taxon>
        <taxon>Streptococcaceae</taxon>
        <taxon>Streptococcus</taxon>
    </lineage>
</organism>
<dbReference type="SUPFAM" id="SSF82549">
    <property type="entry name" value="DAK1/DegV-like"/>
    <property type="match status" value="1"/>
</dbReference>
<dbReference type="PROSITE" id="PS51482">
    <property type="entry name" value="DEGV"/>
    <property type="match status" value="1"/>
</dbReference>
<dbReference type="InterPro" id="IPR043168">
    <property type="entry name" value="DegV_C"/>
</dbReference>
<dbReference type="Gene3D" id="2.20.28.50">
    <property type="entry name" value="degv family protein"/>
    <property type="match status" value="1"/>
</dbReference>
<protein>
    <submittedName>
        <fullName evidence="3">EDD domain protein, DegV family</fullName>
    </submittedName>
</protein>
<keyword evidence="2" id="KW-0446">Lipid-binding</keyword>
<accession>F8DI45</accession>
<dbReference type="AlphaFoldDB" id="F8DI45"/>
<dbReference type="NCBIfam" id="TIGR00762">
    <property type="entry name" value="DegV"/>
    <property type="match status" value="1"/>
</dbReference>
<dbReference type="Gene3D" id="3.30.1180.10">
    <property type="match status" value="1"/>
</dbReference>
<dbReference type="HOGENOM" id="CLU_048251_2_0_9"/>
<evidence type="ECO:0000313" key="3">
    <source>
        <dbReference type="EMBL" id="AEH55753.1"/>
    </source>
</evidence>
<sequence length="310" mass="34272">MDSIALHDIIVKEDILLVNVHFYTIMRYELMKWKIIADSGCDYRSLDNLAPDTEFVSVPLTIQVGETIYTDDAQLNIDQMMEEMYATTTASKSACPSPDDYMKSFEGAENIVVVTITGTLSGSYNSAEVAKKIYLEEHPNTNIHVINSLSAGGEVDLIVRKLNQLVAEGLDFDQVVDVITTYQSKTKLLFVLAKVDNLVKNGRLSKLLGTVVGLLNIRMVGEASKTGTLELLQKARGQKKAIKAAFYELIKAGYAGGHITIAHRNNEKFIEQFSALVREKFAHAMIEVLPTSGLCSFYAEEGGLLMGYEI</sequence>
<dbReference type="PANTHER" id="PTHR33434:SF2">
    <property type="entry name" value="FATTY ACID-BINDING PROTEIN TM_1468"/>
    <property type="match status" value="1"/>
</dbReference>
<dbReference type="Pfam" id="PF02645">
    <property type="entry name" value="DegV"/>
    <property type="match status" value="1"/>
</dbReference>
<dbReference type="InterPro" id="IPR003797">
    <property type="entry name" value="DegV"/>
</dbReference>
<gene>
    <name evidence="3" type="ordered locus">HMPREF0833_10722</name>
</gene>
<name>F8DI45_STREP</name>
<dbReference type="EMBL" id="CP002843">
    <property type="protein sequence ID" value="AEH55753.1"/>
    <property type="molecule type" value="Genomic_DNA"/>
</dbReference>
<proteinExistence type="predicted"/>
<dbReference type="Gene3D" id="3.40.50.10440">
    <property type="entry name" value="Dihydroxyacetone kinase, domain 1"/>
    <property type="match status" value="1"/>
</dbReference>
<evidence type="ECO:0000313" key="4">
    <source>
        <dbReference type="Proteomes" id="UP000001502"/>
    </source>
</evidence>
<reference evidence="4" key="1">
    <citation type="submission" date="2011-06" db="EMBL/GenBank/DDBJ databases">
        <title>Complete sequence of Streptococcus parasanguinis strain ATCC 15912.</title>
        <authorList>
            <person name="Muzny D."/>
            <person name="Qin X."/>
            <person name="Buhay C."/>
            <person name="Dugan-Rocha S."/>
            <person name="Ding Y."/>
            <person name="Chen G."/>
            <person name="Hawes A."/>
            <person name="Holder M."/>
            <person name="Jhangiani S."/>
            <person name="Johnson A."/>
            <person name="Khan Z."/>
            <person name="Li Z."/>
            <person name="Liu W."/>
            <person name="Liu X."/>
            <person name="Perez L."/>
            <person name="Shen H."/>
            <person name="Wang Q."/>
            <person name="Watt J."/>
            <person name="Xi L."/>
            <person name="Xin Y."/>
            <person name="Zhou J."/>
            <person name="Deng J."/>
            <person name="Jiang H."/>
            <person name="Liu Y."/>
            <person name="Qu J."/>
            <person name="Song X.-Z."/>
            <person name="Zhang L."/>
            <person name="Villasana D."/>
            <person name="Johnson A."/>
            <person name="Liu J."/>
            <person name="Liyanage D."/>
            <person name="Lorensuhewa L."/>
            <person name="Robinson T."/>
            <person name="Song A."/>
            <person name="Song B.-B."/>
            <person name="Dinh H."/>
            <person name="Thornton R."/>
            <person name="Coyle M."/>
            <person name="Francisco L."/>
            <person name="Jackson L."/>
            <person name="Javaid M."/>
            <person name="Korchina V."/>
            <person name="Kovar C."/>
            <person name="Mata R."/>
            <person name="Mathew T."/>
            <person name="Ngo R."/>
            <person name="Nguyen L."/>
            <person name="Nguyen N."/>
            <person name="Okwuonu G."/>
            <person name="Ongeri F."/>
            <person name="Pham C."/>
            <person name="Simmons D."/>
            <person name="Wilczek-Boney K."/>
            <person name="Hale W."/>
            <person name="Jakkamsetti A."/>
            <person name="Pham P."/>
            <person name="Ruth R."/>
            <person name="San Lucas F."/>
            <person name="Warren J."/>
            <person name="Zhang J."/>
            <person name="Zhao Z."/>
            <person name="Zhou C."/>
            <person name="Zhu D."/>
            <person name="Lee S."/>
            <person name="Bess C."/>
            <person name="Blankenburg K."/>
            <person name="Forbes L."/>
            <person name="Fu Q."/>
            <person name="Gubbala S."/>
            <person name="Hirani K."/>
            <person name="Jayaseelan J.C."/>
            <person name="Lara F."/>
            <person name="Munidasa M."/>
            <person name="Palculict T."/>
            <person name="Patil S."/>
            <person name="Pu L.-L."/>
            <person name="Saada N."/>
            <person name="Tang L."/>
            <person name="Weissenberger G."/>
            <person name="Zhu Y."/>
            <person name="Hemphill L."/>
            <person name="Shang Y."/>
            <person name="Youmans B."/>
            <person name="Ayvaz T."/>
            <person name="Ross M."/>
            <person name="Santibanez J."/>
            <person name="Aqrawi P."/>
            <person name="Gross S."/>
            <person name="Joshi V."/>
            <person name="Fowler G."/>
            <person name="Nazareth L."/>
            <person name="Reid J."/>
            <person name="Worley K."/>
            <person name="Petrosino J."/>
            <person name="Highlander S."/>
            <person name="Gibbs R."/>
        </authorList>
    </citation>
    <scope>NUCLEOTIDE SEQUENCE [LARGE SCALE GENOMIC DNA]</scope>
    <source>
        <strain evidence="4">ATCC 15912 / DSM 6778 / CIP 104372 / LMG 14537</strain>
    </source>
</reference>
<dbReference type="InterPro" id="IPR050270">
    <property type="entry name" value="DegV_domain_contain"/>
</dbReference>
<dbReference type="GO" id="GO:0008289">
    <property type="term" value="F:lipid binding"/>
    <property type="evidence" value="ECO:0007669"/>
    <property type="project" value="UniProtKB-KW"/>
</dbReference>
<dbReference type="Proteomes" id="UP000001502">
    <property type="component" value="Chromosome"/>
</dbReference>
<evidence type="ECO:0000256" key="2">
    <source>
        <dbReference type="ARBA" id="ARBA00023121"/>
    </source>
</evidence>